<evidence type="ECO:0000256" key="2">
    <source>
        <dbReference type="ARBA" id="ARBA00022679"/>
    </source>
</evidence>
<dbReference type="Gene3D" id="3.40.1080.10">
    <property type="entry name" value="Glutaconate Coenzyme A-transferase"/>
    <property type="match status" value="2"/>
</dbReference>
<dbReference type="NCBIfam" id="TIGR02428">
    <property type="entry name" value="pcaJ_scoB_fam"/>
    <property type="match status" value="1"/>
</dbReference>
<dbReference type="SUPFAM" id="SSF100950">
    <property type="entry name" value="NagB/RpiA/CoA transferase-like"/>
    <property type="match status" value="2"/>
</dbReference>
<evidence type="ECO:0000256" key="3">
    <source>
        <dbReference type="PIRNR" id="PIRNR000858"/>
    </source>
</evidence>
<comment type="function">
    <text evidence="3">Key enzyme for ketone body catabolism. Transfers the CoA moiety from succinate to acetoacetate. Formation of the enzyme-CoA intermediate proceeds via an unstable anhydride species formed between the carboxylate groups of the enzyme and substrate.</text>
</comment>
<dbReference type="PANTHER" id="PTHR13707:SF23">
    <property type="entry name" value="SUCCINYL-COA:3-KETOACID-COENZYME A TRANSFERASE"/>
    <property type="match status" value="1"/>
</dbReference>
<comment type="pathway">
    <text evidence="3">Ketone metabolism; succinyl-CoA degradation; acetoacetyl-CoA from succinyl-CoA: step 1/1.</text>
</comment>
<evidence type="ECO:0000313" key="6">
    <source>
        <dbReference type="Proteomes" id="UP000094801"/>
    </source>
</evidence>
<keyword evidence="6" id="KW-1185">Reference proteome</keyword>
<dbReference type="InterPro" id="IPR037171">
    <property type="entry name" value="NagB/RpiA_transferase-like"/>
</dbReference>
<dbReference type="GO" id="GO:0046952">
    <property type="term" value="P:ketone body catabolic process"/>
    <property type="evidence" value="ECO:0007669"/>
    <property type="project" value="InterPro"/>
</dbReference>
<feature type="active site" description="5-glutamyl coenzyme A thioester intermediate" evidence="4">
    <location>
        <position position="339"/>
    </location>
</feature>
<accession>A0A1E4SUN4</accession>
<sequence length="512" mass="56195">MFNLTFKQVNRSVTRVLVQQRLNSSFNNSKLVDSVEEALKDIPTSNFTLLSGGFGLCGLPETLIYGLLRRPEVKNITAVSNNAGIDDRGLTVLLNSGQITKMVSSFLGNNKTFNRLYLEGKIDLELCPQGNLAERTRAAAAGIPAFYTPTGVDTWLEQGKLPIRYDDKNPGEVLKYSEPRESKIFNGKKYLLETSIPGDVAFVKAYKADTLGNCWFKGSANNFNGVFGRAAKQTIVEAEHIVEPGEIKPEDVHLPGVYVSKVIQSKAPKDIEILTLDDGKSSSEIDVSALSPQELKRYKIIKRASQEFHEGMTCNLGIGMPTLAAKYLPEGFEINFQSENGLLRFGKYPKEGEQDPDLINAGKETVTLNSGASLFGSEESFAMIRSGRIELTMLGGLQVSAKGDLANWGLPGRIKGMGGAMDLVSNPDQTRVVVLMEHNDKKGNAKIMDECTFPLTGSKCVSRIITEFAVLDVDPEKGLTLIEIDKDTSLDELREKTGCQFKVSDNLKFIEV</sequence>
<dbReference type="Pfam" id="PF01144">
    <property type="entry name" value="CoA_trans"/>
    <property type="match status" value="2"/>
</dbReference>
<comment type="similarity">
    <text evidence="1 3">Belongs to the 3-oxoacid CoA-transferase family.</text>
</comment>
<evidence type="ECO:0000256" key="4">
    <source>
        <dbReference type="PIRSR" id="PIRSR000858-1"/>
    </source>
</evidence>
<dbReference type="EMBL" id="KV453866">
    <property type="protein sequence ID" value="ODV83199.1"/>
    <property type="molecule type" value="Genomic_DNA"/>
</dbReference>
<gene>
    <name evidence="5" type="ORF">CANARDRAFT_30142</name>
</gene>
<dbReference type="InterPro" id="IPR012791">
    <property type="entry name" value="3-oxoacid_CoA-transf_B"/>
</dbReference>
<dbReference type="AlphaFoldDB" id="A0A1E4SUN4"/>
<dbReference type="InterPro" id="IPR014388">
    <property type="entry name" value="3-oxoacid_CoA-transferase"/>
</dbReference>
<dbReference type="PIRSF" id="PIRSF000858">
    <property type="entry name" value="SCOT-t"/>
    <property type="match status" value="1"/>
</dbReference>
<dbReference type="Proteomes" id="UP000094801">
    <property type="component" value="Unassembled WGS sequence"/>
</dbReference>
<protein>
    <recommendedName>
        <fullName evidence="3">Succinyl-CoA:3-ketoacid-coenzyme A transferase</fullName>
        <ecNumber evidence="3">2.8.3.5</ecNumber>
    </recommendedName>
</protein>
<proteinExistence type="inferred from homology"/>
<organism evidence="5 6">
    <name type="scientific">[Candida] arabinofermentans NRRL YB-2248</name>
    <dbReference type="NCBI Taxonomy" id="983967"/>
    <lineage>
        <taxon>Eukaryota</taxon>
        <taxon>Fungi</taxon>
        <taxon>Dikarya</taxon>
        <taxon>Ascomycota</taxon>
        <taxon>Saccharomycotina</taxon>
        <taxon>Pichiomycetes</taxon>
        <taxon>Pichiales</taxon>
        <taxon>Pichiaceae</taxon>
        <taxon>Ogataea</taxon>
        <taxon>Ogataea/Candida clade</taxon>
    </lineage>
</organism>
<dbReference type="InterPro" id="IPR004165">
    <property type="entry name" value="CoA_trans_fam_I"/>
</dbReference>
<dbReference type="EC" id="2.8.3.5" evidence="3"/>
<keyword evidence="3" id="KW-0496">Mitochondrion</keyword>
<reference evidence="6" key="1">
    <citation type="submission" date="2016-04" db="EMBL/GenBank/DDBJ databases">
        <title>Comparative genomics of biotechnologically important yeasts.</title>
        <authorList>
            <consortium name="DOE Joint Genome Institute"/>
            <person name="Riley R."/>
            <person name="Haridas S."/>
            <person name="Wolfe K.H."/>
            <person name="Lopes M.R."/>
            <person name="Hittinger C.T."/>
            <person name="Goker M."/>
            <person name="Salamov A."/>
            <person name="Wisecaver J."/>
            <person name="Long T.M."/>
            <person name="Aerts A.L."/>
            <person name="Barry K."/>
            <person name="Choi C."/>
            <person name="Clum A."/>
            <person name="Coughlan A.Y."/>
            <person name="Deshpande S."/>
            <person name="Douglass A.P."/>
            <person name="Hanson S.J."/>
            <person name="Klenk H.-P."/>
            <person name="Labutti K."/>
            <person name="Lapidus A."/>
            <person name="Lindquist E."/>
            <person name="Lipzen A."/>
            <person name="Meier-Kolthoff J.P."/>
            <person name="Ohm R.A."/>
            <person name="Otillar R.P."/>
            <person name="Pangilinan J."/>
            <person name="Peng Y."/>
            <person name="Rokas A."/>
            <person name="Rosa C.A."/>
            <person name="Scheuner C."/>
            <person name="Sibirny A.A."/>
            <person name="Slot J.C."/>
            <person name="Stielow J.B."/>
            <person name="Sun H."/>
            <person name="Kurtzman C.P."/>
            <person name="Blackwell M."/>
            <person name="Grigoriev I.V."/>
            <person name="Jeffries T.W."/>
        </authorList>
    </citation>
    <scope>NUCLEOTIDE SEQUENCE [LARGE SCALE GENOMIC DNA]</scope>
    <source>
        <strain evidence="6">NRRL YB-2248</strain>
    </source>
</reference>
<dbReference type="STRING" id="983967.A0A1E4SUN4"/>
<dbReference type="UniPathway" id="UPA00929">
    <property type="reaction ID" value="UER00894"/>
</dbReference>
<dbReference type="GO" id="GO:0008260">
    <property type="term" value="F:succinyl-CoA:3-oxo-acid CoA-transferase activity"/>
    <property type="evidence" value="ECO:0007669"/>
    <property type="project" value="UniProtKB-EC"/>
</dbReference>
<evidence type="ECO:0000256" key="1">
    <source>
        <dbReference type="ARBA" id="ARBA00007154"/>
    </source>
</evidence>
<dbReference type="PANTHER" id="PTHR13707">
    <property type="entry name" value="KETOACID-COENZYME A TRANSFERASE"/>
    <property type="match status" value="1"/>
</dbReference>
<keyword evidence="2 3" id="KW-0808">Transferase</keyword>
<name>A0A1E4SUN4_9ASCO</name>
<dbReference type="OrthoDB" id="1933379at2759"/>
<comment type="catalytic activity">
    <reaction evidence="3">
        <text>a 3-oxo acid + succinyl-CoA = a 3-oxoacyl-CoA + succinate</text>
        <dbReference type="Rhea" id="RHEA:24564"/>
        <dbReference type="ChEBI" id="CHEBI:30031"/>
        <dbReference type="ChEBI" id="CHEBI:35973"/>
        <dbReference type="ChEBI" id="CHEBI:57292"/>
        <dbReference type="ChEBI" id="CHEBI:90726"/>
        <dbReference type="EC" id="2.8.3.5"/>
    </reaction>
</comment>
<evidence type="ECO:0000313" key="5">
    <source>
        <dbReference type="EMBL" id="ODV83199.1"/>
    </source>
</evidence>
<dbReference type="SMART" id="SM00882">
    <property type="entry name" value="CoA_trans"/>
    <property type="match status" value="2"/>
</dbReference>